<reference evidence="1" key="1">
    <citation type="submission" date="2022-08" db="EMBL/GenBank/DDBJ databases">
        <title>Genome Sequence of Fusarium decemcellulare.</title>
        <authorList>
            <person name="Buettner E."/>
        </authorList>
    </citation>
    <scope>NUCLEOTIDE SEQUENCE</scope>
    <source>
        <strain evidence="1">Babe19</strain>
    </source>
</reference>
<name>A0ACC1SGS4_9HYPO</name>
<evidence type="ECO:0000313" key="2">
    <source>
        <dbReference type="Proteomes" id="UP001148629"/>
    </source>
</evidence>
<accession>A0ACC1SGS4</accession>
<comment type="caution">
    <text evidence="1">The sequence shown here is derived from an EMBL/GenBank/DDBJ whole genome shotgun (WGS) entry which is preliminary data.</text>
</comment>
<organism evidence="1 2">
    <name type="scientific">Fusarium decemcellulare</name>
    <dbReference type="NCBI Taxonomy" id="57161"/>
    <lineage>
        <taxon>Eukaryota</taxon>
        <taxon>Fungi</taxon>
        <taxon>Dikarya</taxon>
        <taxon>Ascomycota</taxon>
        <taxon>Pezizomycotina</taxon>
        <taxon>Sordariomycetes</taxon>
        <taxon>Hypocreomycetidae</taxon>
        <taxon>Hypocreales</taxon>
        <taxon>Nectriaceae</taxon>
        <taxon>Fusarium</taxon>
        <taxon>Fusarium decemcellulare species complex</taxon>
    </lineage>
</organism>
<keyword evidence="2" id="KW-1185">Reference proteome</keyword>
<dbReference type="EMBL" id="JANRMS010000459">
    <property type="protein sequence ID" value="KAJ3539467.1"/>
    <property type="molecule type" value="Genomic_DNA"/>
</dbReference>
<protein>
    <submittedName>
        <fullName evidence="1">Uncharacterized protein</fullName>
    </submittedName>
</protein>
<dbReference type="Proteomes" id="UP001148629">
    <property type="component" value="Unassembled WGS sequence"/>
</dbReference>
<sequence>MKLVKIDYEHVLADCKDGRSTKYNTCFHPVEQIPVDQRHNHLSRPSESPYSFERWLPLILRTRHLNPEKAQIVKLMPAQAKLLIEASGSSIITGEPSRAYQEDIREEVLPAFSSLKFPPEGLFMRLDRCSPKDGRQTVPGRLSLHSTDDIILRLTTSQRARNDMLKSLEAGASTIDVTFLPFNDRMESRREYRAYCAPETGVITAVSQYCWHKPWIMAGRQPESSTLEVAARVWHKIQGIHREILQDLSLESELDKLLLSQGFSFDVFYDEENESSQLVELNVFGARSGCGSCLFNWVEDFDVLYGDGVEVEFRVTCPRQIDVAICTSAKPLGPPGGHLAGPQGTSTQSPLGAQVRGSSSVILGIGLRPLQPPNIILPLYNNNHLNKLRNGTFIIPRTGERSRQEFSLRTSTNPTPNNNNPSIASAYRSFDTAESTGDRLRIIAHNIKVAFALAWAWLQTEEGHGVLKCTLAYVLGSMGTFFTPLSNFLGNRDGKHVTATITVYFHAARTFGSMLEASVIAIVAVFYAELISLLSMGIAIAMRTQFGLTGTAHALILIICIGGGLGFVGWVKQRLNNPLVNVGSTLTSIAIISVITKEEGVQGGYFSDDKIVQVLKMLVIGITCTLAVNVLVWQVSARRVLRKSIMTAAASLGDKLSSITKGFLSGTEDDLWSAEYKRVSTKYNGAYAKMNSTLREAKFEHYFLGHESIYPLDRRLTRSVEALSQAIGGLRSALENQFALLREVPTLENQSSILSPTSTGLSPTLTRALSAFLDDATARLAVIDESGESEEERLGNSRNKSDTALETAPTFQEPSDIFALFIDMLGPSIKSLAHTLSEILREPAFGKDPNKDIAVNEQLRESLRDALHLYNAARAESLQELYRAIEMGRTRSEKIQADIEEVAAACGHFSFSLQAVAEETDAYLDVLEDLKYSTETGARSWNWLKIWKYFKSFRASSKNPIGDPERETLLPKPPVKRLRKSQVPKGIPDTMVTRRDTFNWDAAPQSSRIKRRFAQKLLKISRFFVRDDILFGLKVGIGALLWAMLAFIPSTRPIYQRWRGEWGLLSFMIVAAMTTGAANTTGTARFKGTLIGAACAVTCWTVSQGNAIALIFLGGLVALANFYVILAIKKAPLGRIALLAYNVSTLYAYSISQSVDDDDDDEGGSNPLIIDIAYHRVVSVTLGILWGIVVCRILWPISGRKKFREGLSVLYLQMGLIWKRGPLSVSLHSNNTLDYMREGEQAALQRYAFKLESLRASAKSEFELRGPFPDAAYGRIMRSTKNMLNGFYAMRLITSKRNSLSEGERALLEFTASERVLLCERICHVFQVIASCLMLEYPLTDAIPTVENNKDRLLGRIYQFRKEHMGADLMGDESPIKLEESDYALLYAYTLVTLQVAAELNKPTNFILDPSTNALPSWHEHAARIHDMASLATGRGEGRRRSPSEQGEPELSDEMLEKLGAIIAQKKETALKNAGVSQVAATDADASIPPTTTEPPSQ</sequence>
<proteinExistence type="predicted"/>
<evidence type="ECO:0000313" key="1">
    <source>
        <dbReference type="EMBL" id="KAJ3539467.1"/>
    </source>
</evidence>
<gene>
    <name evidence="1" type="ORF">NM208_g5479</name>
</gene>